<accession>A0A5S4UYC5</accession>
<dbReference type="AlphaFoldDB" id="A0A5S4UYC5"/>
<evidence type="ECO:0000256" key="2">
    <source>
        <dbReference type="SAM" id="MobiDB-lite"/>
    </source>
</evidence>
<feature type="compositionally biased region" description="Basic and acidic residues" evidence="2">
    <location>
        <begin position="23"/>
        <end position="32"/>
    </location>
</feature>
<comment type="caution">
    <text evidence="4">The sequence shown here is derived from an EMBL/GenBank/DDBJ whole genome shotgun (WGS) entry which is preliminary data.</text>
</comment>
<dbReference type="EMBL" id="VSSB01000002">
    <property type="protein sequence ID" value="TYL50593.1"/>
    <property type="molecule type" value="Genomic_DNA"/>
</dbReference>
<gene>
    <name evidence="4" type="ORF">FYC51_15550</name>
</gene>
<reference evidence="4 5" key="1">
    <citation type="submission" date="2019-08" db="EMBL/GenBank/DDBJ databases">
        <authorList>
            <person name="Hu J."/>
        </authorList>
    </citation>
    <scope>NUCLEOTIDE SEQUENCE [LARGE SCALE GENOMIC DNA]</scope>
    <source>
        <strain evidence="4 5">NEAU-184</strain>
    </source>
</reference>
<organism evidence="4 5">
    <name type="scientific">Agromyces mariniharenae</name>
    <dbReference type="NCBI Taxonomy" id="2604423"/>
    <lineage>
        <taxon>Bacteria</taxon>
        <taxon>Bacillati</taxon>
        <taxon>Actinomycetota</taxon>
        <taxon>Actinomycetes</taxon>
        <taxon>Micrococcales</taxon>
        <taxon>Microbacteriaceae</taxon>
        <taxon>Agromyces</taxon>
    </lineage>
</organism>
<dbReference type="Gene3D" id="2.60.200.20">
    <property type="match status" value="1"/>
</dbReference>
<keyword evidence="1" id="KW-0597">Phosphoprotein</keyword>
<sequence length="197" mass="20584">MDSPDFIVPPPGLIPSAPPPSEEPDRTVRDVPPRSLPAFPPPPGSRPAVVPVAPPSRDGVEAVEERVEAVEERVEAPTPTPQPGAWRLRAPGGLEVLLLRPVVLGRDPSADATRPDAAAIPLADPARSVSKTHALVEVVDGRVTVTDLHSTNGTRVLTPDGEARELDPGVASEVAGGSTLLLGEFAVRVDRAPLHTV</sequence>
<dbReference type="CDD" id="cd00060">
    <property type="entry name" value="FHA"/>
    <property type="match status" value="1"/>
</dbReference>
<evidence type="ECO:0000259" key="3">
    <source>
        <dbReference type="PROSITE" id="PS50006"/>
    </source>
</evidence>
<dbReference type="SUPFAM" id="SSF49879">
    <property type="entry name" value="SMAD/FHA domain"/>
    <property type="match status" value="1"/>
</dbReference>
<evidence type="ECO:0000256" key="1">
    <source>
        <dbReference type="ARBA" id="ARBA00022553"/>
    </source>
</evidence>
<feature type="region of interest" description="Disordered" evidence="2">
    <location>
        <begin position="1"/>
        <end position="62"/>
    </location>
</feature>
<feature type="compositionally biased region" description="Pro residues" evidence="2">
    <location>
        <begin position="7"/>
        <end position="21"/>
    </location>
</feature>
<dbReference type="InterPro" id="IPR008984">
    <property type="entry name" value="SMAD_FHA_dom_sf"/>
</dbReference>
<feature type="compositionally biased region" description="Pro residues" evidence="2">
    <location>
        <begin position="34"/>
        <end position="45"/>
    </location>
</feature>
<name>A0A5S4UYC5_9MICO</name>
<evidence type="ECO:0000313" key="5">
    <source>
        <dbReference type="Proteomes" id="UP000325243"/>
    </source>
</evidence>
<dbReference type="Pfam" id="PF00498">
    <property type="entry name" value="FHA"/>
    <property type="match status" value="1"/>
</dbReference>
<feature type="compositionally biased region" description="Low complexity" evidence="2">
    <location>
        <begin position="46"/>
        <end position="57"/>
    </location>
</feature>
<dbReference type="RefSeq" id="WP_148734694.1">
    <property type="nucleotide sequence ID" value="NZ_VSSB01000002.1"/>
</dbReference>
<protein>
    <submittedName>
        <fullName evidence="4">FHA domain-containing protein</fullName>
    </submittedName>
</protein>
<evidence type="ECO:0000313" key="4">
    <source>
        <dbReference type="EMBL" id="TYL50593.1"/>
    </source>
</evidence>
<dbReference type="PROSITE" id="PS50006">
    <property type="entry name" value="FHA_DOMAIN"/>
    <property type="match status" value="1"/>
</dbReference>
<feature type="domain" description="FHA" evidence="3">
    <location>
        <begin position="102"/>
        <end position="156"/>
    </location>
</feature>
<proteinExistence type="predicted"/>
<keyword evidence="5" id="KW-1185">Reference proteome</keyword>
<dbReference type="InterPro" id="IPR000253">
    <property type="entry name" value="FHA_dom"/>
</dbReference>
<dbReference type="Proteomes" id="UP000325243">
    <property type="component" value="Unassembled WGS sequence"/>
</dbReference>